<name>A0A0V0RNT9_9BILA</name>
<reference evidence="2 3" key="1">
    <citation type="submission" date="2015-01" db="EMBL/GenBank/DDBJ databases">
        <title>Evolution of Trichinella species and genotypes.</title>
        <authorList>
            <person name="Korhonen P.K."/>
            <person name="Edoardo P."/>
            <person name="Giuseppe L.R."/>
            <person name="Gasser R.B."/>
        </authorList>
    </citation>
    <scope>NUCLEOTIDE SEQUENCE [LARGE SCALE GENOMIC DNA]</scope>
    <source>
        <strain evidence="2">ISS37</strain>
    </source>
</reference>
<evidence type="ECO:0000313" key="3">
    <source>
        <dbReference type="Proteomes" id="UP000054630"/>
    </source>
</evidence>
<proteinExistence type="predicted"/>
<dbReference type="EMBL" id="JYDL01000113">
    <property type="protein sequence ID" value="KRX16153.1"/>
    <property type="molecule type" value="Genomic_DNA"/>
</dbReference>
<dbReference type="AlphaFoldDB" id="A0A0V0RNT9"/>
<comment type="caution">
    <text evidence="2">The sequence shown here is derived from an EMBL/GenBank/DDBJ whole genome shotgun (WGS) entry which is preliminary data.</text>
</comment>
<evidence type="ECO:0000313" key="2">
    <source>
        <dbReference type="EMBL" id="KRX16153.1"/>
    </source>
</evidence>
<keyword evidence="1" id="KW-1133">Transmembrane helix</keyword>
<dbReference type="Proteomes" id="UP000054630">
    <property type="component" value="Unassembled WGS sequence"/>
</dbReference>
<evidence type="ECO:0000256" key="1">
    <source>
        <dbReference type="SAM" id="Phobius"/>
    </source>
</evidence>
<gene>
    <name evidence="2" type="ORF">T07_13749</name>
</gene>
<feature type="transmembrane region" description="Helical" evidence="1">
    <location>
        <begin position="43"/>
        <end position="65"/>
    </location>
</feature>
<accession>A0A0V0RNT9</accession>
<sequence length="66" mass="7979">MHPQMMRHCIDLKLITIPINHHLLVKQVEIDILAEHFQNDCRFWIQHCLCFVYFAIAYLFMLCYVG</sequence>
<organism evidence="2 3">
    <name type="scientific">Trichinella nelsoni</name>
    <dbReference type="NCBI Taxonomy" id="6336"/>
    <lineage>
        <taxon>Eukaryota</taxon>
        <taxon>Metazoa</taxon>
        <taxon>Ecdysozoa</taxon>
        <taxon>Nematoda</taxon>
        <taxon>Enoplea</taxon>
        <taxon>Dorylaimia</taxon>
        <taxon>Trichinellida</taxon>
        <taxon>Trichinellidae</taxon>
        <taxon>Trichinella</taxon>
    </lineage>
</organism>
<keyword evidence="3" id="KW-1185">Reference proteome</keyword>
<keyword evidence="1" id="KW-0472">Membrane</keyword>
<keyword evidence="1" id="KW-0812">Transmembrane</keyword>
<protein>
    <submittedName>
        <fullName evidence="2">Uncharacterized protein</fullName>
    </submittedName>
</protein>